<evidence type="ECO:0000256" key="3">
    <source>
        <dbReference type="ARBA" id="ARBA00022597"/>
    </source>
</evidence>
<dbReference type="SUPFAM" id="SSF52794">
    <property type="entry name" value="PTS system IIB component-like"/>
    <property type="match status" value="1"/>
</dbReference>
<dbReference type="RefSeq" id="WP_017212671.1">
    <property type="nucleotide sequence ID" value="NZ_CP010086.2"/>
</dbReference>
<dbReference type="OrthoDB" id="9808134at2"/>
<dbReference type="InterPro" id="IPR051819">
    <property type="entry name" value="PTS_sugar-specific_EIIB"/>
</dbReference>
<dbReference type="GO" id="GO:0008982">
    <property type="term" value="F:protein-N(PI)-phosphohistidine-sugar phosphotransferase activity"/>
    <property type="evidence" value="ECO:0007669"/>
    <property type="project" value="InterPro"/>
</dbReference>
<dbReference type="AlphaFoldDB" id="A0A0B5QM04"/>
<protein>
    <submittedName>
        <fullName evidence="7">PTS sugar transporter subunit IIB</fullName>
    </submittedName>
</protein>
<evidence type="ECO:0000256" key="5">
    <source>
        <dbReference type="ARBA" id="ARBA00022683"/>
    </source>
</evidence>
<dbReference type="Pfam" id="PF02302">
    <property type="entry name" value="PTS_IIB"/>
    <property type="match status" value="1"/>
</dbReference>
<dbReference type="PROSITE" id="PS51100">
    <property type="entry name" value="PTS_EIIB_TYPE_3"/>
    <property type="match status" value="1"/>
</dbReference>
<keyword evidence="4" id="KW-0808">Transferase</keyword>
<dbReference type="EMBL" id="CP010086">
    <property type="protein sequence ID" value="AJG99057.1"/>
    <property type="molecule type" value="Genomic_DNA"/>
</dbReference>
<evidence type="ECO:0000313" key="7">
    <source>
        <dbReference type="EMBL" id="AJG99057.1"/>
    </source>
</evidence>
<gene>
    <name evidence="7" type="ORF">LF65_02475</name>
</gene>
<proteinExistence type="predicted"/>
<name>A0A0B5QM04_CLOBE</name>
<evidence type="ECO:0000313" key="8">
    <source>
        <dbReference type="Proteomes" id="UP000031866"/>
    </source>
</evidence>
<keyword evidence="2" id="KW-0597">Phosphoprotein</keyword>
<reference evidence="8" key="1">
    <citation type="submission" date="2014-12" db="EMBL/GenBank/DDBJ databases">
        <title>Genome sequence of Clostridium beijerinckii strain 59B.</title>
        <authorList>
            <person name="Little G.T."/>
            <person name="Minton N.P."/>
        </authorList>
    </citation>
    <scope>NUCLEOTIDE SEQUENCE [LARGE SCALE GENOMIC DNA]</scope>
    <source>
        <strain evidence="8">59B</strain>
    </source>
</reference>
<dbReference type="PANTHER" id="PTHR34581">
    <property type="entry name" value="PTS SYSTEM N,N'-DIACETYLCHITOBIOSE-SPECIFIC EIIB COMPONENT"/>
    <property type="match status" value="1"/>
</dbReference>
<dbReference type="Proteomes" id="UP000031866">
    <property type="component" value="Chromosome"/>
</dbReference>
<keyword evidence="1" id="KW-0813">Transport</keyword>
<evidence type="ECO:0000256" key="4">
    <source>
        <dbReference type="ARBA" id="ARBA00022679"/>
    </source>
</evidence>
<dbReference type="InterPro" id="IPR013012">
    <property type="entry name" value="PTS_EIIB_3"/>
</dbReference>
<organism evidence="7 8">
    <name type="scientific">Clostridium beijerinckii</name>
    <name type="common">Clostridium MP</name>
    <dbReference type="NCBI Taxonomy" id="1520"/>
    <lineage>
        <taxon>Bacteria</taxon>
        <taxon>Bacillati</taxon>
        <taxon>Bacillota</taxon>
        <taxon>Clostridia</taxon>
        <taxon>Eubacteriales</taxon>
        <taxon>Clostridiaceae</taxon>
        <taxon>Clostridium</taxon>
    </lineage>
</organism>
<dbReference type="InterPro" id="IPR003501">
    <property type="entry name" value="PTS_EIIB_2/3"/>
</dbReference>
<dbReference type="InterPro" id="IPR036095">
    <property type="entry name" value="PTS_EIIB-like_sf"/>
</dbReference>
<sequence>MIRILLCCGGGFSSSTLASKVEKEILENNMQNDYSIEFSPFLLVNKRMNEFDIIVCCPHLIMQVKKFVKTSKIDKPIYILPPRMYGLISFKELAMDVVDAINLYNETKINPVYFPGEENTMMVTRHVAYRNSKV</sequence>
<evidence type="ECO:0000256" key="6">
    <source>
        <dbReference type="ARBA" id="ARBA00022777"/>
    </source>
</evidence>
<evidence type="ECO:0000256" key="1">
    <source>
        <dbReference type="ARBA" id="ARBA00022448"/>
    </source>
</evidence>
<dbReference type="KEGG" id="cbei:LF65_02475"/>
<dbReference type="GO" id="GO:0016301">
    <property type="term" value="F:kinase activity"/>
    <property type="evidence" value="ECO:0007669"/>
    <property type="project" value="UniProtKB-KW"/>
</dbReference>
<keyword evidence="5" id="KW-0598">Phosphotransferase system</keyword>
<dbReference type="Gene3D" id="3.40.50.2300">
    <property type="match status" value="1"/>
</dbReference>
<dbReference type="GO" id="GO:0009401">
    <property type="term" value="P:phosphoenolpyruvate-dependent sugar phosphotransferase system"/>
    <property type="evidence" value="ECO:0007669"/>
    <property type="project" value="UniProtKB-KW"/>
</dbReference>
<dbReference type="STRING" id="1520.LF65_02475"/>
<keyword evidence="6" id="KW-0418">Kinase</keyword>
<dbReference type="PANTHER" id="PTHR34581:SF2">
    <property type="entry name" value="PTS SYSTEM N,N'-DIACETYLCHITOBIOSE-SPECIFIC EIIB COMPONENT"/>
    <property type="match status" value="1"/>
</dbReference>
<accession>A0A0B5QM04</accession>
<evidence type="ECO:0000256" key="2">
    <source>
        <dbReference type="ARBA" id="ARBA00022553"/>
    </source>
</evidence>
<keyword evidence="3 7" id="KW-0762">Sugar transport</keyword>